<evidence type="ECO:0000256" key="6">
    <source>
        <dbReference type="ARBA" id="ARBA00023136"/>
    </source>
</evidence>
<evidence type="ECO:0000256" key="2">
    <source>
        <dbReference type="ARBA" id="ARBA00022448"/>
    </source>
</evidence>
<evidence type="ECO:0000313" key="9">
    <source>
        <dbReference type="EMBL" id="CAI8013079.1"/>
    </source>
</evidence>
<feature type="domain" description="ABC transmembrane type-1" evidence="8">
    <location>
        <begin position="97"/>
        <end position="302"/>
    </location>
</feature>
<evidence type="ECO:0000259" key="8">
    <source>
        <dbReference type="PROSITE" id="PS50928"/>
    </source>
</evidence>
<keyword evidence="4 7" id="KW-0812">Transmembrane</keyword>
<dbReference type="InterPro" id="IPR045621">
    <property type="entry name" value="BPD_transp_1_N"/>
</dbReference>
<evidence type="ECO:0000313" key="10">
    <source>
        <dbReference type="Proteomes" id="UP001174909"/>
    </source>
</evidence>
<feature type="transmembrane region" description="Helical" evidence="7">
    <location>
        <begin position="101"/>
        <end position="124"/>
    </location>
</feature>
<proteinExistence type="predicted"/>
<reference evidence="9" key="1">
    <citation type="submission" date="2023-03" db="EMBL/GenBank/DDBJ databases">
        <authorList>
            <person name="Steffen K."/>
            <person name="Cardenas P."/>
        </authorList>
    </citation>
    <scope>NUCLEOTIDE SEQUENCE</scope>
</reference>
<evidence type="ECO:0000256" key="5">
    <source>
        <dbReference type="ARBA" id="ARBA00022989"/>
    </source>
</evidence>
<evidence type="ECO:0000256" key="4">
    <source>
        <dbReference type="ARBA" id="ARBA00022692"/>
    </source>
</evidence>
<accession>A0AA35RKA8</accession>
<feature type="transmembrane region" description="Helical" evidence="7">
    <location>
        <begin position="136"/>
        <end position="163"/>
    </location>
</feature>
<evidence type="ECO:0000256" key="7">
    <source>
        <dbReference type="SAM" id="Phobius"/>
    </source>
</evidence>
<dbReference type="Gene3D" id="1.10.3720.10">
    <property type="entry name" value="MetI-like"/>
    <property type="match status" value="1"/>
</dbReference>
<dbReference type="InterPro" id="IPR000515">
    <property type="entry name" value="MetI-like"/>
</dbReference>
<sequence length="316" mass="35501">MLAYTVRRLLNLIPILFLLTAFVFFIFRFLPGGPIEMMVPPDEVLDEEVRLILEKELGLDRPVLVQYFDWLWRALQGDFGESIYSQLPVGGLIMERFPATLYLALAAVVLAIAVAIPMGTIAALRKNTMTDYVAMGTSVLGLTVPNFWLALMMILLFSLGLRWLPSMGYVDPMQDFFGSLKHFVMPAIVLAAYPCAVATRMTRSSMLDELNKDYVYTARSQGLPEWKIIFKYTLKNALIPTITIVGLLFARQLGGTIIIETIFGWPGVGLLIFEHINARDFPVLQGAVLLLAIFFVGINLLVDLMYRLVNPRVELS</sequence>
<keyword evidence="2" id="KW-0813">Transport</keyword>
<comment type="subcellular location">
    <subcellularLocation>
        <location evidence="1">Cell membrane</location>
        <topology evidence="1">Multi-pass membrane protein</topology>
    </subcellularLocation>
</comment>
<dbReference type="GO" id="GO:0005886">
    <property type="term" value="C:plasma membrane"/>
    <property type="evidence" value="ECO:0007669"/>
    <property type="project" value="UniProtKB-SubCell"/>
</dbReference>
<keyword evidence="6 7" id="KW-0472">Membrane</keyword>
<keyword evidence="3" id="KW-1003">Cell membrane</keyword>
<dbReference type="GO" id="GO:0055085">
    <property type="term" value="P:transmembrane transport"/>
    <property type="evidence" value="ECO:0007669"/>
    <property type="project" value="InterPro"/>
</dbReference>
<dbReference type="CDD" id="cd06261">
    <property type="entry name" value="TM_PBP2"/>
    <property type="match status" value="1"/>
</dbReference>
<organism evidence="9 10">
    <name type="scientific">Geodia barretti</name>
    <name type="common">Barrett's horny sponge</name>
    <dbReference type="NCBI Taxonomy" id="519541"/>
    <lineage>
        <taxon>Eukaryota</taxon>
        <taxon>Metazoa</taxon>
        <taxon>Porifera</taxon>
        <taxon>Demospongiae</taxon>
        <taxon>Heteroscleromorpha</taxon>
        <taxon>Tetractinellida</taxon>
        <taxon>Astrophorina</taxon>
        <taxon>Geodiidae</taxon>
        <taxon>Geodia</taxon>
    </lineage>
</organism>
<dbReference type="Pfam" id="PF00528">
    <property type="entry name" value="BPD_transp_1"/>
    <property type="match status" value="1"/>
</dbReference>
<name>A0AA35RKA8_GEOBA</name>
<feature type="transmembrane region" description="Helical" evidence="7">
    <location>
        <begin position="12"/>
        <end position="30"/>
    </location>
</feature>
<keyword evidence="5 7" id="KW-1133">Transmembrane helix</keyword>
<gene>
    <name evidence="9" type="ORF">GBAR_LOCUS8347</name>
</gene>
<feature type="transmembrane region" description="Helical" evidence="7">
    <location>
        <begin position="283"/>
        <end position="302"/>
    </location>
</feature>
<dbReference type="PANTHER" id="PTHR43163:SF6">
    <property type="entry name" value="DIPEPTIDE TRANSPORT SYSTEM PERMEASE PROTEIN DPPB-RELATED"/>
    <property type="match status" value="1"/>
</dbReference>
<keyword evidence="10" id="KW-1185">Reference proteome</keyword>
<feature type="transmembrane region" description="Helical" evidence="7">
    <location>
        <begin position="183"/>
        <end position="202"/>
    </location>
</feature>
<feature type="transmembrane region" description="Helical" evidence="7">
    <location>
        <begin position="237"/>
        <end position="263"/>
    </location>
</feature>
<dbReference type="Pfam" id="PF19300">
    <property type="entry name" value="BPD_transp_1_N"/>
    <property type="match status" value="1"/>
</dbReference>
<evidence type="ECO:0000256" key="1">
    <source>
        <dbReference type="ARBA" id="ARBA00004651"/>
    </source>
</evidence>
<dbReference type="AlphaFoldDB" id="A0AA35RKA8"/>
<comment type="caution">
    <text evidence="9">The sequence shown here is derived from an EMBL/GenBank/DDBJ whole genome shotgun (WGS) entry which is preliminary data.</text>
</comment>
<dbReference type="InterPro" id="IPR035906">
    <property type="entry name" value="MetI-like_sf"/>
</dbReference>
<dbReference type="Proteomes" id="UP001174909">
    <property type="component" value="Unassembled WGS sequence"/>
</dbReference>
<dbReference type="PROSITE" id="PS50928">
    <property type="entry name" value="ABC_TM1"/>
    <property type="match status" value="1"/>
</dbReference>
<dbReference type="PANTHER" id="PTHR43163">
    <property type="entry name" value="DIPEPTIDE TRANSPORT SYSTEM PERMEASE PROTEIN DPPB-RELATED"/>
    <property type="match status" value="1"/>
</dbReference>
<dbReference type="EMBL" id="CASHTH010001236">
    <property type="protein sequence ID" value="CAI8013079.1"/>
    <property type="molecule type" value="Genomic_DNA"/>
</dbReference>
<evidence type="ECO:0000256" key="3">
    <source>
        <dbReference type="ARBA" id="ARBA00022475"/>
    </source>
</evidence>
<dbReference type="SUPFAM" id="SSF161098">
    <property type="entry name" value="MetI-like"/>
    <property type="match status" value="1"/>
</dbReference>
<protein>
    <submittedName>
        <fullName evidence="9">Oligopeptide transport system permease protein AppB</fullName>
    </submittedName>
</protein>